<gene>
    <name evidence="3" type="ORF">SAMN05421837_106189</name>
</gene>
<feature type="region of interest" description="Disordered" evidence="1">
    <location>
        <begin position="150"/>
        <end position="177"/>
    </location>
</feature>
<dbReference type="AlphaFoldDB" id="A0A1H5R2S8"/>
<evidence type="ECO:0000256" key="1">
    <source>
        <dbReference type="SAM" id="MobiDB-lite"/>
    </source>
</evidence>
<protein>
    <recommendedName>
        <fullName evidence="2">DUF5753 domain-containing protein</fullName>
    </recommendedName>
</protein>
<feature type="domain" description="DUF5753" evidence="2">
    <location>
        <begin position="44"/>
        <end position="150"/>
    </location>
</feature>
<dbReference type="EMBL" id="FNUJ01000006">
    <property type="protein sequence ID" value="SEF32354.1"/>
    <property type="molecule type" value="Genomic_DNA"/>
</dbReference>
<accession>A0A1H5R2S8</accession>
<dbReference type="OrthoDB" id="3669136at2"/>
<evidence type="ECO:0000313" key="3">
    <source>
        <dbReference type="EMBL" id="SEF32354.1"/>
    </source>
</evidence>
<sequence>MAGWSAQLAPTARVREVRGSRREATRRSCGVVRWSEVGDGGGHENRTRRYTFLIGETALRTCPAYVYTDQVEYLRTLANRPNVTIQIVPSDACPPGFSSFTAYQQDKITLAVAVRHRHATSYFSARDTLGRYHRTMRWLSGHALDIADALSTGNPATHPGAHGGANAGGPQHTVGSG</sequence>
<proteinExistence type="predicted"/>
<reference evidence="4" key="1">
    <citation type="submission" date="2016-10" db="EMBL/GenBank/DDBJ databases">
        <authorList>
            <person name="Varghese N."/>
            <person name="Submissions S."/>
        </authorList>
    </citation>
    <scope>NUCLEOTIDE SEQUENCE [LARGE SCALE GENOMIC DNA]</scope>
    <source>
        <strain evidence="4">DSM 44654</strain>
    </source>
</reference>
<dbReference type="STRING" id="218821.SAMN05421837_106189"/>
<name>A0A1H5R2S8_9PSEU</name>
<dbReference type="Proteomes" id="UP000198878">
    <property type="component" value="Unassembled WGS sequence"/>
</dbReference>
<keyword evidence="4" id="KW-1185">Reference proteome</keyword>
<evidence type="ECO:0000313" key="4">
    <source>
        <dbReference type="Proteomes" id="UP000198878"/>
    </source>
</evidence>
<evidence type="ECO:0000259" key="2">
    <source>
        <dbReference type="Pfam" id="PF19054"/>
    </source>
</evidence>
<dbReference type="Pfam" id="PF19054">
    <property type="entry name" value="DUF5753"/>
    <property type="match status" value="1"/>
</dbReference>
<dbReference type="RefSeq" id="WP_086682471.1">
    <property type="nucleotide sequence ID" value="NZ_FNUJ01000006.1"/>
</dbReference>
<organism evidence="3 4">
    <name type="scientific">Amycolatopsis pretoriensis</name>
    <dbReference type="NCBI Taxonomy" id="218821"/>
    <lineage>
        <taxon>Bacteria</taxon>
        <taxon>Bacillati</taxon>
        <taxon>Actinomycetota</taxon>
        <taxon>Actinomycetes</taxon>
        <taxon>Pseudonocardiales</taxon>
        <taxon>Pseudonocardiaceae</taxon>
        <taxon>Amycolatopsis</taxon>
    </lineage>
</organism>
<dbReference type="InterPro" id="IPR043917">
    <property type="entry name" value="DUF5753"/>
</dbReference>